<dbReference type="Gene3D" id="3.40.50.2000">
    <property type="entry name" value="Glycogen Phosphorylase B"/>
    <property type="match status" value="1"/>
</dbReference>
<evidence type="ECO:0000256" key="2">
    <source>
        <dbReference type="ARBA" id="ARBA00005386"/>
    </source>
</evidence>
<feature type="repeat" description="TPR" evidence="8">
    <location>
        <begin position="343"/>
        <end position="376"/>
    </location>
</feature>
<evidence type="ECO:0000259" key="9">
    <source>
        <dbReference type="Pfam" id="PF13844"/>
    </source>
</evidence>
<feature type="repeat" description="TPR" evidence="8">
    <location>
        <begin position="173"/>
        <end position="206"/>
    </location>
</feature>
<dbReference type="PANTHER" id="PTHR44835">
    <property type="entry name" value="UDP-N-ACETYLGLUCOSAMINE--PEPTIDE N-ACETYLGLUCOSAMINYLTRANSFERASE SPINDLY-RELATED"/>
    <property type="match status" value="1"/>
</dbReference>
<feature type="domain" description="O-GlcNAc transferase C-terminal" evidence="9">
    <location>
        <begin position="424"/>
        <end position="574"/>
    </location>
</feature>
<sequence>MHDIPDILNVALAHHQAGRLADAQALYDAILQSDPGQSDALHFSGLLACQTNRGEAGLALMRASIAANPNAVYYNNLGNALLQRRQIAEAIDGYRHAVALRPDYAEAHNNLGNALREAGDANASMLSCAKAIELRPGYPEAYNNLGNALKALGDRDSAALAYQKAVSFRPDYAEAFSNLARAQAGRGHGDESIAAFRQAIAIDPTRTADLDSLATLLHANGDIAGAIGCLQRAAQFDSMDVERRRTLARWLRGAERCDEAAQWLTRAAEIARNDASIYVELGDTYEQAGKLDATILCYQSAVELAPRDADVHHRLAVALLKQRRADEALGHAREAVALAPHLAVPHFNLGDTLSMLGDADGAIDSYRRGLAIDGDKELAHNRLIFDLATHAATPPSTTLAAAREFGARMAARARVCEHPPPRHDGSKLRIGFVSGDLLLHPVGIFIESVMEHFADGSFELIAYSTRRSEDDITRRLKTRFDAWRSLVNVADTQAVQMIRDDGIDILVDLSGHTVYNRLPMFACKPAPLQVSWLGYFGTTGLATMDYVLGDPLVLPVDEESHYVEKIWRLPDSYLCFTPPSDDVKVGPLPMLQNATMQNGEAGHATFGYFGKLSKVTPAVIGVWSRILHAVPGSKLMLKSHQLDAVHACRSTEQNFAAHGIEASRLVLEGGSPRDAYLAAYNRVDIMLSPFPYPGGTTTAEALWMGTPVVALKGDRFVTHICESVLHAAGQGCWIAHDEAAYLELARAWAARPERLAALRAGLREQTLASPLCDARRFAKNLKAAFEGMWAQHVVARDA</sequence>
<dbReference type="EC" id="2.4.1.255" evidence="3"/>
<evidence type="ECO:0000313" key="11">
    <source>
        <dbReference type="Proteomes" id="UP000198900"/>
    </source>
</evidence>
<reference evidence="10" key="1">
    <citation type="submission" date="2016-10" db="EMBL/GenBank/DDBJ databases">
        <authorList>
            <person name="Varghese N."/>
            <person name="Submissions S."/>
        </authorList>
    </citation>
    <scope>NUCLEOTIDE SEQUENCE [LARGE SCALE GENOMIC DNA]</scope>
    <source>
        <strain evidence="10">YR281</strain>
    </source>
</reference>
<comment type="caution">
    <text evidence="10">The sequence shown here is derived from an EMBL/GenBank/DDBJ whole genome shotgun (WGS) entry which is preliminary data.</text>
</comment>
<feature type="repeat" description="TPR" evidence="8">
    <location>
        <begin position="139"/>
        <end position="172"/>
    </location>
</feature>
<dbReference type="Proteomes" id="UP000198900">
    <property type="component" value="Unassembled WGS sequence"/>
</dbReference>
<evidence type="ECO:0000256" key="8">
    <source>
        <dbReference type="PROSITE-ProRule" id="PRU00339"/>
    </source>
</evidence>
<dbReference type="InterPro" id="IPR019734">
    <property type="entry name" value="TPR_rpt"/>
</dbReference>
<dbReference type="Pfam" id="PF13414">
    <property type="entry name" value="TPR_11"/>
    <property type="match status" value="2"/>
</dbReference>
<dbReference type="RefSeq" id="WP_091778824.1">
    <property type="nucleotide sequence ID" value="NZ_FNDI01000007.1"/>
</dbReference>
<dbReference type="InterPro" id="IPR029489">
    <property type="entry name" value="OGT/SEC/SPY_C"/>
</dbReference>
<keyword evidence="11" id="KW-1185">Reference proteome</keyword>
<dbReference type="EMBL" id="FNDI01000007">
    <property type="protein sequence ID" value="SDH72559.1"/>
    <property type="molecule type" value="Genomic_DNA"/>
</dbReference>
<comment type="pathway">
    <text evidence="1">Protein modification; protein glycosylation.</text>
</comment>
<feature type="domain" description="O-GlcNAc transferase C-terminal" evidence="9">
    <location>
        <begin position="606"/>
        <end position="781"/>
    </location>
</feature>
<keyword evidence="7 8" id="KW-0802">TPR repeat</keyword>
<evidence type="ECO:0000256" key="7">
    <source>
        <dbReference type="ARBA" id="ARBA00022803"/>
    </source>
</evidence>
<evidence type="ECO:0000256" key="4">
    <source>
        <dbReference type="ARBA" id="ARBA00022676"/>
    </source>
</evidence>
<evidence type="ECO:0000256" key="5">
    <source>
        <dbReference type="ARBA" id="ARBA00022679"/>
    </source>
</evidence>
<proteinExistence type="inferred from homology"/>
<dbReference type="PANTHER" id="PTHR44835:SF1">
    <property type="entry name" value="PROTEIN O-GLCNAC TRANSFERASE"/>
    <property type="match status" value="1"/>
</dbReference>
<evidence type="ECO:0000256" key="1">
    <source>
        <dbReference type="ARBA" id="ARBA00004922"/>
    </source>
</evidence>
<dbReference type="SMART" id="SM00028">
    <property type="entry name" value="TPR"/>
    <property type="match status" value="10"/>
</dbReference>
<dbReference type="Pfam" id="PF13424">
    <property type="entry name" value="TPR_12"/>
    <property type="match status" value="1"/>
</dbReference>
<evidence type="ECO:0000256" key="3">
    <source>
        <dbReference type="ARBA" id="ARBA00011970"/>
    </source>
</evidence>
<gene>
    <name evidence="10" type="ORF">SAMN04487926_107178</name>
</gene>
<keyword evidence="5" id="KW-0808">Transferase</keyword>
<dbReference type="SUPFAM" id="SSF53756">
    <property type="entry name" value="UDP-Glycosyltransferase/glycogen phosphorylase"/>
    <property type="match status" value="1"/>
</dbReference>
<dbReference type="GO" id="GO:0097363">
    <property type="term" value="F:protein O-acetylglucosaminyltransferase activity"/>
    <property type="evidence" value="ECO:0007669"/>
    <property type="project" value="UniProtKB-EC"/>
</dbReference>
<comment type="similarity">
    <text evidence="2">Belongs to the glycosyltransferase 41 family. O-GlcNAc transferase subfamily.</text>
</comment>
<evidence type="ECO:0000313" key="10">
    <source>
        <dbReference type="EMBL" id="SDH72559.1"/>
    </source>
</evidence>
<dbReference type="SUPFAM" id="SSF48452">
    <property type="entry name" value="TPR-like"/>
    <property type="match status" value="2"/>
</dbReference>
<feature type="repeat" description="TPR" evidence="8">
    <location>
        <begin position="71"/>
        <end position="104"/>
    </location>
</feature>
<dbReference type="AlphaFoldDB" id="A0A7Z7FGV5"/>
<dbReference type="Gene3D" id="1.25.40.10">
    <property type="entry name" value="Tetratricopeptide repeat domain"/>
    <property type="match status" value="4"/>
</dbReference>
<dbReference type="Pfam" id="PF13181">
    <property type="entry name" value="TPR_8"/>
    <property type="match status" value="1"/>
</dbReference>
<keyword evidence="4" id="KW-0328">Glycosyltransferase</keyword>
<dbReference type="InterPro" id="IPR011990">
    <property type="entry name" value="TPR-like_helical_dom_sf"/>
</dbReference>
<dbReference type="Gene3D" id="3.40.50.11380">
    <property type="match status" value="1"/>
</dbReference>
<dbReference type="PROSITE" id="PS50005">
    <property type="entry name" value="TPR"/>
    <property type="match status" value="5"/>
</dbReference>
<dbReference type="Pfam" id="PF13432">
    <property type="entry name" value="TPR_16"/>
    <property type="match status" value="1"/>
</dbReference>
<keyword evidence="6" id="KW-0677">Repeat</keyword>
<name>A0A7Z7FGV5_9BURK</name>
<dbReference type="InterPro" id="IPR051939">
    <property type="entry name" value="Glycosyltr_41/O-GlcNAc_trsf"/>
</dbReference>
<accession>A0A7Z7FGV5</accession>
<dbReference type="Pfam" id="PF13844">
    <property type="entry name" value="Glyco_transf_41"/>
    <property type="match status" value="2"/>
</dbReference>
<feature type="repeat" description="TPR" evidence="8">
    <location>
        <begin position="275"/>
        <end position="308"/>
    </location>
</feature>
<protein>
    <recommendedName>
        <fullName evidence="3">protein O-GlcNAc transferase</fullName>
        <ecNumber evidence="3">2.4.1.255</ecNumber>
    </recommendedName>
</protein>
<evidence type="ECO:0000256" key="6">
    <source>
        <dbReference type="ARBA" id="ARBA00022737"/>
    </source>
</evidence>
<dbReference type="PROSITE" id="PS50293">
    <property type="entry name" value="TPR_REGION"/>
    <property type="match status" value="1"/>
</dbReference>
<organism evidence="10 11">
    <name type="scientific">Paraburkholderia steynii</name>
    <dbReference type="NCBI Taxonomy" id="1245441"/>
    <lineage>
        <taxon>Bacteria</taxon>
        <taxon>Pseudomonadati</taxon>
        <taxon>Pseudomonadota</taxon>
        <taxon>Betaproteobacteria</taxon>
        <taxon>Burkholderiales</taxon>
        <taxon>Burkholderiaceae</taxon>
        <taxon>Paraburkholderia</taxon>
    </lineage>
</organism>